<dbReference type="InterPro" id="IPR036968">
    <property type="entry name" value="Enolpyruvate_Tfrase_sf"/>
</dbReference>
<keyword evidence="8" id="KW-0131">Cell cycle</keyword>
<dbReference type="Pfam" id="PF00275">
    <property type="entry name" value="EPSP_synthase"/>
    <property type="match status" value="1"/>
</dbReference>
<comment type="pathway">
    <text evidence="2">Cell wall biogenesis; peptidoglycan biosynthesis.</text>
</comment>
<keyword evidence="9" id="KW-0961">Cell wall biogenesis/degradation</keyword>
<reference evidence="17" key="1">
    <citation type="journal article" date="2014" name="Front. Microbiol.">
        <title>High frequency of phylogenetically diverse reductive dehalogenase-homologous genes in deep subseafloor sedimentary metagenomes.</title>
        <authorList>
            <person name="Kawai M."/>
            <person name="Futagami T."/>
            <person name="Toyoda A."/>
            <person name="Takaki Y."/>
            <person name="Nishi S."/>
            <person name="Hori S."/>
            <person name="Arai W."/>
            <person name="Tsubouchi T."/>
            <person name="Morono Y."/>
            <person name="Uchiyama I."/>
            <person name="Ito T."/>
            <person name="Fujiyama A."/>
            <person name="Inagaki F."/>
            <person name="Takami H."/>
        </authorList>
    </citation>
    <scope>NUCLEOTIDE SEQUENCE</scope>
    <source>
        <strain evidence="17">Expedition CK06-06</strain>
    </source>
</reference>
<feature type="non-terminal residue" evidence="17">
    <location>
        <position position="1"/>
    </location>
</feature>
<dbReference type="EMBL" id="BARV01004960">
    <property type="protein sequence ID" value="GAI09415.1"/>
    <property type="molecule type" value="Genomic_DNA"/>
</dbReference>
<evidence type="ECO:0000256" key="12">
    <source>
        <dbReference type="ARBA" id="ARBA00039754"/>
    </source>
</evidence>
<name>X1M422_9ZZZZ</name>
<dbReference type="GO" id="GO:0051301">
    <property type="term" value="P:cell division"/>
    <property type="evidence" value="ECO:0007669"/>
    <property type="project" value="UniProtKB-KW"/>
</dbReference>
<protein>
    <recommendedName>
        <fullName evidence="12">UDP-N-acetylglucosamine 1-carboxyvinyltransferase</fullName>
        <ecNumber evidence="11">2.5.1.7</ecNumber>
    </recommendedName>
    <alternativeName>
        <fullName evidence="13">Enoylpyruvate transferase</fullName>
    </alternativeName>
    <alternativeName>
        <fullName evidence="14">UDP-N-acetylglucosamine enolpyruvyl transferase</fullName>
    </alternativeName>
</protein>
<evidence type="ECO:0000256" key="10">
    <source>
        <dbReference type="ARBA" id="ARBA00038367"/>
    </source>
</evidence>
<evidence type="ECO:0000256" key="14">
    <source>
        <dbReference type="ARBA" id="ARBA00042842"/>
    </source>
</evidence>
<gene>
    <name evidence="17" type="ORF">S06H3_10622</name>
</gene>
<keyword evidence="7" id="KW-0573">Peptidoglycan synthesis</keyword>
<evidence type="ECO:0000256" key="7">
    <source>
        <dbReference type="ARBA" id="ARBA00022984"/>
    </source>
</evidence>
<organism evidence="17">
    <name type="scientific">marine sediment metagenome</name>
    <dbReference type="NCBI Taxonomy" id="412755"/>
    <lineage>
        <taxon>unclassified sequences</taxon>
        <taxon>metagenomes</taxon>
        <taxon>ecological metagenomes</taxon>
    </lineage>
</organism>
<evidence type="ECO:0000256" key="9">
    <source>
        <dbReference type="ARBA" id="ARBA00023316"/>
    </source>
</evidence>
<evidence type="ECO:0000259" key="16">
    <source>
        <dbReference type="Pfam" id="PF00275"/>
    </source>
</evidence>
<evidence type="ECO:0000256" key="5">
    <source>
        <dbReference type="ARBA" id="ARBA00022679"/>
    </source>
</evidence>
<comment type="subcellular location">
    <subcellularLocation>
        <location evidence="1">Cytoplasm</location>
    </subcellularLocation>
</comment>
<dbReference type="EC" id="2.5.1.7" evidence="11"/>
<evidence type="ECO:0000256" key="6">
    <source>
        <dbReference type="ARBA" id="ARBA00022960"/>
    </source>
</evidence>
<sequence>KKFKIPHPGGDKIGLRPIETHLEALKDFGVKIEEKEGFYYFEAPENLEGKRIVLKEFSVTATENLMMLAVLTKGKTKIEIAAAEPQVQDLGKFLEKMGLAIEGVGTHTIEIEGKEKLSGADFSICPDPLEVGTFLIAISITGGEGKIKNINPDHLTMF</sequence>
<evidence type="ECO:0000256" key="2">
    <source>
        <dbReference type="ARBA" id="ARBA00004752"/>
    </source>
</evidence>
<comment type="catalytic activity">
    <reaction evidence="15">
        <text>phosphoenolpyruvate + UDP-N-acetyl-alpha-D-glucosamine = UDP-N-acetyl-3-O-(1-carboxyvinyl)-alpha-D-glucosamine + phosphate</text>
        <dbReference type="Rhea" id="RHEA:18681"/>
        <dbReference type="ChEBI" id="CHEBI:43474"/>
        <dbReference type="ChEBI" id="CHEBI:57705"/>
        <dbReference type="ChEBI" id="CHEBI:58702"/>
        <dbReference type="ChEBI" id="CHEBI:68483"/>
        <dbReference type="EC" id="2.5.1.7"/>
    </reaction>
</comment>
<dbReference type="PANTHER" id="PTHR43783:SF1">
    <property type="entry name" value="UDP-N-ACETYLGLUCOSAMINE 1-CARBOXYVINYLTRANSFERASE"/>
    <property type="match status" value="1"/>
</dbReference>
<dbReference type="GO" id="GO:0008360">
    <property type="term" value="P:regulation of cell shape"/>
    <property type="evidence" value="ECO:0007669"/>
    <property type="project" value="UniProtKB-KW"/>
</dbReference>
<dbReference type="GO" id="GO:0008760">
    <property type="term" value="F:UDP-N-acetylglucosamine 1-carboxyvinyltransferase activity"/>
    <property type="evidence" value="ECO:0007669"/>
    <property type="project" value="UniProtKB-EC"/>
</dbReference>
<feature type="domain" description="Enolpyruvate transferase" evidence="16">
    <location>
        <begin position="8"/>
        <end position="156"/>
    </location>
</feature>
<keyword evidence="5" id="KW-0808">Transferase</keyword>
<dbReference type="PANTHER" id="PTHR43783">
    <property type="entry name" value="UDP-N-ACETYLGLUCOSAMINE 1-CARBOXYVINYLTRANSFERASE"/>
    <property type="match status" value="1"/>
</dbReference>
<keyword evidence="3" id="KW-0963">Cytoplasm</keyword>
<comment type="caution">
    <text evidence="17">The sequence shown here is derived from an EMBL/GenBank/DDBJ whole genome shotgun (WGS) entry which is preliminary data.</text>
</comment>
<comment type="similarity">
    <text evidence="10">Belongs to the EPSP synthase family. MurA subfamily.</text>
</comment>
<dbReference type="SUPFAM" id="SSF55205">
    <property type="entry name" value="EPT/RTPC-like"/>
    <property type="match status" value="1"/>
</dbReference>
<evidence type="ECO:0000256" key="15">
    <source>
        <dbReference type="ARBA" id="ARBA00047527"/>
    </source>
</evidence>
<dbReference type="GO" id="GO:0071555">
    <property type="term" value="P:cell wall organization"/>
    <property type="evidence" value="ECO:0007669"/>
    <property type="project" value="UniProtKB-KW"/>
</dbReference>
<dbReference type="AlphaFoldDB" id="X1M422"/>
<dbReference type="InterPro" id="IPR001986">
    <property type="entry name" value="Enolpyruvate_Tfrase_dom"/>
</dbReference>
<keyword evidence="4" id="KW-0132">Cell division</keyword>
<accession>X1M422</accession>
<keyword evidence="6" id="KW-0133">Cell shape</keyword>
<evidence type="ECO:0000256" key="8">
    <source>
        <dbReference type="ARBA" id="ARBA00023306"/>
    </source>
</evidence>
<evidence type="ECO:0000256" key="3">
    <source>
        <dbReference type="ARBA" id="ARBA00022490"/>
    </source>
</evidence>
<evidence type="ECO:0000256" key="1">
    <source>
        <dbReference type="ARBA" id="ARBA00004496"/>
    </source>
</evidence>
<dbReference type="InterPro" id="IPR050068">
    <property type="entry name" value="MurA_subfamily"/>
</dbReference>
<dbReference type="GO" id="GO:0009252">
    <property type="term" value="P:peptidoglycan biosynthetic process"/>
    <property type="evidence" value="ECO:0007669"/>
    <property type="project" value="UniProtKB-KW"/>
</dbReference>
<evidence type="ECO:0000313" key="17">
    <source>
        <dbReference type="EMBL" id="GAI09415.1"/>
    </source>
</evidence>
<proteinExistence type="inferred from homology"/>
<dbReference type="Gene3D" id="3.65.10.10">
    <property type="entry name" value="Enolpyruvate transferase domain"/>
    <property type="match status" value="2"/>
</dbReference>
<dbReference type="GO" id="GO:0005737">
    <property type="term" value="C:cytoplasm"/>
    <property type="evidence" value="ECO:0007669"/>
    <property type="project" value="UniProtKB-SubCell"/>
</dbReference>
<dbReference type="InterPro" id="IPR013792">
    <property type="entry name" value="RNA3'P_cycl/enolpyr_Trfase_a/b"/>
</dbReference>
<evidence type="ECO:0000256" key="13">
    <source>
        <dbReference type="ARBA" id="ARBA00042443"/>
    </source>
</evidence>
<evidence type="ECO:0000256" key="11">
    <source>
        <dbReference type="ARBA" id="ARBA00039108"/>
    </source>
</evidence>
<evidence type="ECO:0000256" key="4">
    <source>
        <dbReference type="ARBA" id="ARBA00022618"/>
    </source>
</evidence>